<keyword evidence="4" id="KW-1185">Reference proteome</keyword>
<evidence type="ECO:0000256" key="1">
    <source>
        <dbReference type="ARBA" id="ARBA00023157"/>
    </source>
</evidence>
<sequence>MTRQAWNHSGVESIASNNPQLPQAFYHIPQQRLLPGDSLKVTCDFDSTGRPTWTGAGSTHNDE</sequence>
<feature type="domain" description="Copper type II ascorbate-dependent monooxygenase C-terminal" evidence="2">
    <location>
        <begin position="7"/>
        <end position="63"/>
    </location>
</feature>
<dbReference type="AlphaFoldDB" id="A0A699Z6I0"/>
<protein>
    <recommendedName>
        <fullName evidence="2">Copper type II ascorbate-dependent monooxygenase C-terminal domain-containing protein</fullName>
    </recommendedName>
</protein>
<dbReference type="Gene3D" id="2.60.120.230">
    <property type="match status" value="1"/>
</dbReference>
<dbReference type="Pfam" id="PF03712">
    <property type="entry name" value="Cu2_monoox_C"/>
    <property type="match status" value="1"/>
</dbReference>
<dbReference type="InterPro" id="IPR008977">
    <property type="entry name" value="PHM/PNGase_F_dom_sf"/>
</dbReference>
<dbReference type="InterPro" id="IPR024548">
    <property type="entry name" value="Cu2_monoox_C"/>
</dbReference>
<dbReference type="SUPFAM" id="SSF49742">
    <property type="entry name" value="PHM/PNGase F"/>
    <property type="match status" value="1"/>
</dbReference>
<evidence type="ECO:0000313" key="3">
    <source>
        <dbReference type="EMBL" id="GFH14916.1"/>
    </source>
</evidence>
<name>A0A699Z6I0_HAELA</name>
<keyword evidence="1" id="KW-1015">Disulfide bond</keyword>
<evidence type="ECO:0000259" key="2">
    <source>
        <dbReference type="Pfam" id="PF03712"/>
    </source>
</evidence>
<evidence type="ECO:0000313" key="4">
    <source>
        <dbReference type="Proteomes" id="UP000485058"/>
    </source>
</evidence>
<dbReference type="Proteomes" id="UP000485058">
    <property type="component" value="Unassembled WGS sequence"/>
</dbReference>
<gene>
    <name evidence="3" type="ORF">HaLaN_11053</name>
</gene>
<comment type="caution">
    <text evidence="3">The sequence shown here is derived from an EMBL/GenBank/DDBJ whole genome shotgun (WGS) entry which is preliminary data.</text>
</comment>
<organism evidence="3 4">
    <name type="scientific">Haematococcus lacustris</name>
    <name type="common">Green alga</name>
    <name type="synonym">Haematococcus pluvialis</name>
    <dbReference type="NCBI Taxonomy" id="44745"/>
    <lineage>
        <taxon>Eukaryota</taxon>
        <taxon>Viridiplantae</taxon>
        <taxon>Chlorophyta</taxon>
        <taxon>core chlorophytes</taxon>
        <taxon>Chlorophyceae</taxon>
        <taxon>CS clade</taxon>
        <taxon>Chlamydomonadales</taxon>
        <taxon>Haematococcaceae</taxon>
        <taxon>Haematococcus</taxon>
    </lineage>
</organism>
<dbReference type="InterPro" id="IPR014784">
    <property type="entry name" value="Cu2_ascorb_mOase-like_C"/>
</dbReference>
<accession>A0A699Z6I0</accession>
<feature type="non-terminal residue" evidence="3">
    <location>
        <position position="63"/>
    </location>
</feature>
<dbReference type="EMBL" id="BLLF01000782">
    <property type="protein sequence ID" value="GFH14916.1"/>
    <property type="molecule type" value="Genomic_DNA"/>
</dbReference>
<proteinExistence type="predicted"/>
<feature type="non-terminal residue" evidence="3">
    <location>
        <position position="1"/>
    </location>
</feature>
<dbReference type="GO" id="GO:0016715">
    <property type="term" value="F:oxidoreductase activity, acting on paired donors, with incorporation or reduction of molecular oxygen, reduced ascorbate as one donor, and incorporation of one atom of oxygen"/>
    <property type="evidence" value="ECO:0007669"/>
    <property type="project" value="InterPro"/>
</dbReference>
<reference evidence="3 4" key="1">
    <citation type="submission" date="2020-02" db="EMBL/GenBank/DDBJ databases">
        <title>Draft genome sequence of Haematococcus lacustris strain NIES-144.</title>
        <authorList>
            <person name="Morimoto D."/>
            <person name="Nakagawa S."/>
            <person name="Yoshida T."/>
            <person name="Sawayama S."/>
        </authorList>
    </citation>
    <scope>NUCLEOTIDE SEQUENCE [LARGE SCALE GENOMIC DNA]</scope>
    <source>
        <strain evidence="3 4">NIES-144</strain>
    </source>
</reference>